<feature type="compositionally biased region" description="Basic residues" evidence="1">
    <location>
        <begin position="244"/>
        <end position="253"/>
    </location>
</feature>
<organism evidence="2 3">
    <name type="scientific">Heterostelium pallidum (strain ATCC 26659 / Pp 5 / PN500)</name>
    <name type="common">Cellular slime mold</name>
    <name type="synonym">Polysphondylium pallidum</name>
    <dbReference type="NCBI Taxonomy" id="670386"/>
    <lineage>
        <taxon>Eukaryota</taxon>
        <taxon>Amoebozoa</taxon>
        <taxon>Evosea</taxon>
        <taxon>Eumycetozoa</taxon>
        <taxon>Dictyostelia</taxon>
        <taxon>Acytosteliales</taxon>
        <taxon>Acytosteliaceae</taxon>
        <taxon>Heterostelium</taxon>
    </lineage>
</organism>
<reference evidence="2 3" key="1">
    <citation type="journal article" date="2011" name="Genome Res.">
        <title>Phylogeny-wide analysis of social amoeba genomes highlights ancient origins for complex intercellular communication.</title>
        <authorList>
            <person name="Heidel A.J."/>
            <person name="Lawal H.M."/>
            <person name="Felder M."/>
            <person name="Schilde C."/>
            <person name="Helps N.R."/>
            <person name="Tunggal B."/>
            <person name="Rivero F."/>
            <person name="John U."/>
            <person name="Schleicher M."/>
            <person name="Eichinger L."/>
            <person name="Platzer M."/>
            <person name="Noegel A.A."/>
            <person name="Schaap P."/>
            <person name="Gloeckner G."/>
        </authorList>
    </citation>
    <scope>NUCLEOTIDE SEQUENCE [LARGE SCALE GENOMIC DNA]</scope>
    <source>
        <strain evidence="3">ATCC 26659 / Pp 5 / PN500</strain>
    </source>
</reference>
<evidence type="ECO:0000313" key="3">
    <source>
        <dbReference type="Proteomes" id="UP000001396"/>
    </source>
</evidence>
<dbReference type="RefSeq" id="XP_020436255.1">
    <property type="nucleotide sequence ID" value="XM_020574183.1"/>
</dbReference>
<feature type="compositionally biased region" description="Low complexity" evidence="1">
    <location>
        <begin position="254"/>
        <end position="283"/>
    </location>
</feature>
<feature type="compositionally biased region" description="Acidic residues" evidence="1">
    <location>
        <begin position="128"/>
        <end position="138"/>
    </location>
</feature>
<proteinExistence type="predicted"/>
<keyword evidence="3" id="KW-1185">Reference proteome</keyword>
<accession>D3B490</accession>
<sequence length="296" mass="33459">MYENTPEFAPFRAHNYEIASLDNDDDDDSGSCCSTDESEIPRYQQHQLQQQQQRFRPYLLSSSASSSLYSYNNNHCINKNNNNNNQCNIDHQSTLEFLDSLKNQQPFCNNNNNNNKCNNNSKNNNNQSDDDDDDEENEREYSDRLYNIDNPPPSPNTSDNLSGVYDGKKVALEPNGGGEANMESLRKVLISQHRLIALHKININRKRRERERERRQLLLDCITNSPTKSLEDGMKSLSIDKKRISYKPLRHRGSSASSSLSFSSSSPSSSSSSSPLGTSGSPLVIGKKWLSKKSPL</sequence>
<comment type="caution">
    <text evidence="2">The sequence shown here is derived from an EMBL/GenBank/DDBJ whole genome shotgun (WGS) entry which is preliminary data.</text>
</comment>
<feature type="region of interest" description="Disordered" evidence="1">
    <location>
        <begin position="109"/>
        <end position="178"/>
    </location>
</feature>
<dbReference type="Proteomes" id="UP000001396">
    <property type="component" value="Unassembled WGS sequence"/>
</dbReference>
<evidence type="ECO:0000313" key="2">
    <source>
        <dbReference type="EMBL" id="EFA84138.1"/>
    </source>
</evidence>
<dbReference type="InParanoid" id="D3B490"/>
<dbReference type="EMBL" id="ADBJ01000010">
    <property type="protein sequence ID" value="EFA84138.1"/>
    <property type="molecule type" value="Genomic_DNA"/>
</dbReference>
<gene>
    <name evidence="2" type="ORF">PPL_03212</name>
</gene>
<protein>
    <submittedName>
        <fullName evidence="2">Uncharacterized protein</fullName>
    </submittedName>
</protein>
<name>D3B490_HETP5</name>
<evidence type="ECO:0000256" key="1">
    <source>
        <dbReference type="SAM" id="MobiDB-lite"/>
    </source>
</evidence>
<dbReference type="AlphaFoldDB" id="D3B490"/>
<dbReference type="GeneID" id="31358735"/>
<feature type="region of interest" description="Disordered" evidence="1">
    <location>
        <begin position="243"/>
        <end position="283"/>
    </location>
</feature>
<feature type="compositionally biased region" description="Low complexity" evidence="1">
    <location>
        <begin position="109"/>
        <end position="127"/>
    </location>
</feature>